<dbReference type="SMART" id="SM00987">
    <property type="entry name" value="UreE_C"/>
    <property type="match status" value="1"/>
</dbReference>
<evidence type="ECO:0000256" key="4">
    <source>
        <dbReference type="ARBA" id="ARBA00012030"/>
    </source>
</evidence>
<dbReference type="InterPro" id="IPR005122">
    <property type="entry name" value="Uracil-DNA_glycosylase-like"/>
</dbReference>
<sequence length="229" mass="25261">MSNRNVQLDDSWMQALASEFEQPYMQQLSAFLRTEKTAGKQVYPAGGLIFNALNLTPLPAVRVVILGQDPYHGPGQAHGLSFSVPAGVPAPPSLQNIFKELQRDLNISVPDHGCLESWARQGVLLLNTALTVEAGQAGSHAKSGWHRFTDRIIEVINAECEYVVFMLWGAHARSKTVLLDPKKHLILTSAHPSPLSAYRGFLGCGHFSRCNQFLQQVGREPINWQLPAL</sequence>
<dbReference type="NCBIfam" id="TIGR00628">
    <property type="entry name" value="ung"/>
    <property type="match status" value="1"/>
</dbReference>
<organism evidence="13 14">
    <name type="scientific">Thiopseudomonas denitrificans</name>
    <dbReference type="NCBI Taxonomy" id="1501432"/>
    <lineage>
        <taxon>Bacteria</taxon>
        <taxon>Pseudomonadati</taxon>
        <taxon>Pseudomonadota</taxon>
        <taxon>Gammaproteobacteria</taxon>
        <taxon>Pseudomonadales</taxon>
        <taxon>Pseudomonadaceae</taxon>
        <taxon>Thiopseudomonas</taxon>
    </lineage>
</organism>
<dbReference type="Proteomes" id="UP000294575">
    <property type="component" value="Unassembled WGS sequence"/>
</dbReference>
<dbReference type="InterPro" id="IPR036895">
    <property type="entry name" value="Uracil-DNA_glycosylase-like_sf"/>
</dbReference>
<comment type="similarity">
    <text evidence="3 9 11">Belongs to the uracil-DNA glycosylase (UDG) superfamily. UNG family.</text>
</comment>
<evidence type="ECO:0000256" key="5">
    <source>
        <dbReference type="ARBA" id="ARBA00018429"/>
    </source>
</evidence>
<dbReference type="PANTHER" id="PTHR11264:SF0">
    <property type="entry name" value="URACIL-DNA GLYCOSYLASE"/>
    <property type="match status" value="1"/>
</dbReference>
<keyword evidence="14" id="KW-1185">Reference proteome</keyword>
<keyword evidence="6 9" id="KW-0227">DNA damage</keyword>
<dbReference type="InterPro" id="IPR018085">
    <property type="entry name" value="Ura-DNA_Glyclase_AS"/>
</dbReference>
<keyword evidence="9" id="KW-0963">Cytoplasm</keyword>
<dbReference type="InterPro" id="IPR002043">
    <property type="entry name" value="UDG_fam1"/>
</dbReference>
<dbReference type="AlphaFoldDB" id="A0A4R6TY95"/>
<comment type="function">
    <text evidence="2 9 11">Excises uracil residues from the DNA which can arise as a result of misincorporation of dUMP residues by DNA polymerase or due to deamination of cytosine.</text>
</comment>
<dbReference type="GO" id="GO:0005737">
    <property type="term" value="C:cytoplasm"/>
    <property type="evidence" value="ECO:0007669"/>
    <property type="project" value="UniProtKB-SubCell"/>
</dbReference>
<feature type="domain" description="Uracil-DNA glycosylase-like" evidence="12">
    <location>
        <begin position="54"/>
        <end position="214"/>
    </location>
</feature>
<dbReference type="NCBIfam" id="NF003588">
    <property type="entry name" value="PRK05254.1-1"/>
    <property type="match status" value="1"/>
</dbReference>
<evidence type="ECO:0000256" key="3">
    <source>
        <dbReference type="ARBA" id="ARBA00008184"/>
    </source>
</evidence>
<dbReference type="PANTHER" id="PTHR11264">
    <property type="entry name" value="URACIL-DNA GLYCOSYLASE"/>
    <property type="match status" value="1"/>
</dbReference>
<dbReference type="NCBIfam" id="NF003589">
    <property type="entry name" value="PRK05254.1-2"/>
    <property type="match status" value="1"/>
</dbReference>
<dbReference type="FunFam" id="3.40.470.10:FF:000001">
    <property type="entry name" value="Uracil-DNA glycosylase"/>
    <property type="match status" value="1"/>
</dbReference>
<dbReference type="SUPFAM" id="SSF52141">
    <property type="entry name" value="Uracil-DNA glycosylase-like"/>
    <property type="match status" value="1"/>
</dbReference>
<gene>
    <name evidence="9" type="primary">ung</name>
    <name evidence="13" type="ORF">DFQ45_104116</name>
</gene>
<evidence type="ECO:0000256" key="8">
    <source>
        <dbReference type="ARBA" id="ARBA00023204"/>
    </source>
</evidence>
<dbReference type="SMART" id="SM00986">
    <property type="entry name" value="UDG"/>
    <property type="match status" value="1"/>
</dbReference>
<reference evidence="13 14" key="1">
    <citation type="submission" date="2019-03" db="EMBL/GenBank/DDBJ databases">
        <title>Genomic Encyclopedia of Type Strains, Phase IV (KMG-IV): sequencing the most valuable type-strain genomes for metagenomic binning, comparative biology and taxonomic classification.</title>
        <authorList>
            <person name="Goeker M."/>
        </authorList>
    </citation>
    <scope>NUCLEOTIDE SEQUENCE [LARGE SCALE GENOMIC DNA]</scope>
    <source>
        <strain evidence="13 14">DSM 28679</strain>
    </source>
</reference>
<evidence type="ECO:0000259" key="12">
    <source>
        <dbReference type="SMART" id="SM00986"/>
    </source>
</evidence>
<evidence type="ECO:0000256" key="11">
    <source>
        <dbReference type="RuleBase" id="RU003780"/>
    </source>
</evidence>
<dbReference type="CDD" id="cd10027">
    <property type="entry name" value="UDG-F1-like"/>
    <property type="match status" value="1"/>
</dbReference>
<dbReference type="EMBL" id="SNYK01000004">
    <property type="protein sequence ID" value="TDQ38541.1"/>
    <property type="molecule type" value="Genomic_DNA"/>
</dbReference>
<dbReference type="Pfam" id="PF03167">
    <property type="entry name" value="UDG"/>
    <property type="match status" value="1"/>
</dbReference>
<comment type="caution">
    <text evidence="13">The sequence shown here is derived from an EMBL/GenBank/DDBJ whole genome shotgun (WGS) entry which is preliminary data.</text>
</comment>
<dbReference type="EC" id="3.2.2.27" evidence="4 9"/>
<evidence type="ECO:0000313" key="13">
    <source>
        <dbReference type="EMBL" id="TDQ38541.1"/>
    </source>
</evidence>
<feature type="active site" description="Proton acceptor" evidence="9 10">
    <location>
        <position position="69"/>
    </location>
</feature>
<comment type="catalytic activity">
    <reaction evidence="1 9 11">
        <text>Hydrolyzes single-stranded DNA or mismatched double-stranded DNA and polynucleotides, releasing free uracil.</text>
        <dbReference type="EC" id="3.2.2.27"/>
    </reaction>
</comment>
<keyword evidence="8 9" id="KW-0234">DNA repair</keyword>
<evidence type="ECO:0000313" key="14">
    <source>
        <dbReference type="Proteomes" id="UP000294575"/>
    </source>
</evidence>
<dbReference type="RefSeq" id="WP_101496252.1">
    <property type="nucleotide sequence ID" value="NZ_LNJZ01000005.1"/>
</dbReference>
<comment type="subcellular location">
    <subcellularLocation>
        <location evidence="9">Cytoplasm</location>
    </subcellularLocation>
</comment>
<dbReference type="GO" id="GO:0097510">
    <property type="term" value="P:base-excision repair, AP site formation via deaminated base removal"/>
    <property type="evidence" value="ECO:0007669"/>
    <property type="project" value="TreeGrafter"/>
</dbReference>
<dbReference type="OrthoDB" id="9804372at2"/>
<proteinExistence type="inferred from homology"/>
<dbReference type="NCBIfam" id="NF003592">
    <property type="entry name" value="PRK05254.1-5"/>
    <property type="match status" value="1"/>
</dbReference>
<evidence type="ECO:0000256" key="10">
    <source>
        <dbReference type="PROSITE-ProRule" id="PRU10072"/>
    </source>
</evidence>
<keyword evidence="7 9" id="KW-0378">Hydrolase</keyword>
<dbReference type="Gene3D" id="3.40.470.10">
    <property type="entry name" value="Uracil-DNA glycosylase-like domain"/>
    <property type="match status" value="1"/>
</dbReference>
<evidence type="ECO:0000256" key="9">
    <source>
        <dbReference type="HAMAP-Rule" id="MF_00148"/>
    </source>
</evidence>
<name>A0A4R6TY95_9GAMM</name>
<protein>
    <recommendedName>
        <fullName evidence="5 9">Uracil-DNA glycosylase</fullName>
        <shortName evidence="9">UDG</shortName>
        <ecNumber evidence="4 9">3.2.2.27</ecNumber>
    </recommendedName>
</protein>
<evidence type="ECO:0000256" key="2">
    <source>
        <dbReference type="ARBA" id="ARBA00002631"/>
    </source>
</evidence>
<evidence type="ECO:0000256" key="6">
    <source>
        <dbReference type="ARBA" id="ARBA00022763"/>
    </source>
</evidence>
<dbReference type="NCBIfam" id="NF003591">
    <property type="entry name" value="PRK05254.1-4"/>
    <property type="match status" value="1"/>
</dbReference>
<dbReference type="HAMAP" id="MF_00148">
    <property type="entry name" value="UDG"/>
    <property type="match status" value="1"/>
</dbReference>
<evidence type="ECO:0000256" key="7">
    <source>
        <dbReference type="ARBA" id="ARBA00022801"/>
    </source>
</evidence>
<accession>A0A4R6TY95</accession>
<dbReference type="PROSITE" id="PS00130">
    <property type="entry name" value="U_DNA_GLYCOSYLASE"/>
    <property type="match status" value="1"/>
</dbReference>
<dbReference type="GO" id="GO:0004844">
    <property type="term" value="F:uracil DNA N-glycosylase activity"/>
    <property type="evidence" value="ECO:0007669"/>
    <property type="project" value="UniProtKB-UniRule"/>
</dbReference>
<evidence type="ECO:0000256" key="1">
    <source>
        <dbReference type="ARBA" id="ARBA00001400"/>
    </source>
</evidence>